<dbReference type="Proteomes" id="UP000223913">
    <property type="component" value="Unassembled WGS sequence"/>
</dbReference>
<organism evidence="2 3">
    <name type="scientific">Flavilitoribacter nigricans (strain ATCC 23147 / DSM 23189 / NBRC 102662 / NCIMB 1420 / SS-2)</name>
    <name type="common">Lewinella nigricans</name>
    <dbReference type="NCBI Taxonomy" id="1122177"/>
    <lineage>
        <taxon>Bacteria</taxon>
        <taxon>Pseudomonadati</taxon>
        <taxon>Bacteroidota</taxon>
        <taxon>Saprospiria</taxon>
        <taxon>Saprospirales</taxon>
        <taxon>Lewinellaceae</taxon>
        <taxon>Flavilitoribacter</taxon>
    </lineage>
</organism>
<evidence type="ECO:0000313" key="3">
    <source>
        <dbReference type="Proteomes" id="UP000223913"/>
    </source>
</evidence>
<evidence type="ECO:0000313" key="2">
    <source>
        <dbReference type="EMBL" id="PHN08316.1"/>
    </source>
</evidence>
<protein>
    <submittedName>
        <fullName evidence="2">Uncharacterized protein</fullName>
    </submittedName>
</protein>
<comment type="caution">
    <text evidence="2">The sequence shown here is derived from an EMBL/GenBank/DDBJ whole genome shotgun (WGS) entry which is preliminary data.</text>
</comment>
<dbReference type="EMBL" id="PDUD01000002">
    <property type="protein sequence ID" value="PHN08316.1"/>
    <property type="molecule type" value="Genomic_DNA"/>
</dbReference>
<accession>A0A2D0NIX7</accession>
<feature type="transmembrane region" description="Helical" evidence="1">
    <location>
        <begin position="97"/>
        <end position="117"/>
    </location>
</feature>
<sequence length="156" mass="17368">MFFCGDITAQVTSNDLVRDTIIYRTNFLNRTYLLDGKPLTLPVMAFFMKDYPLPNNEIKLAQLTDQLCIAGYSIGSLFTIGGLLVSRQNKDLGGDLLQLGLVGVGSGLIFQIISGSFKLSAVRHYNEEVKKYYQQKTSAIRFRASADGAGIVWFIR</sequence>
<keyword evidence="1" id="KW-0812">Transmembrane</keyword>
<keyword evidence="1" id="KW-0472">Membrane</keyword>
<proteinExistence type="predicted"/>
<feature type="transmembrane region" description="Helical" evidence="1">
    <location>
        <begin position="67"/>
        <end position="85"/>
    </location>
</feature>
<evidence type="ECO:0000256" key="1">
    <source>
        <dbReference type="SAM" id="Phobius"/>
    </source>
</evidence>
<name>A0A2D0NIX7_FLAN2</name>
<dbReference type="AlphaFoldDB" id="A0A2D0NIX7"/>
<reference evidence="2 3" key="1">
    <citation type="submission" date="2017-10" db="EMBL/GenBank/DDBJ databases">
        <title>The draft genome sequence of Lewinella nigricans NBRC 102662.</title>
        <authorList>
            <person name="Wang K."/>
        </authorList>
    </citation>
    <scope>NUCLEOTIDE SEQUENCE [LARGE SCALE GENOMIC DNA]</scope>
    <source>
        <strain evidence="2 3">NBRC 102662</strain>
    </source>
</reference>
<keyword evidence="3" id="KW-1185">Reference proteome</keyword>
<gene>
    <name evidence="2" type="ORF">CRP01_03055</name>
</gene>
<keyword evidence="1" id="KW-1133">Transmembrane helix</keyword>